<reference evidence="4" key="1">
    <citation type="submission" date="2012-12" db="EMBL/GenBank/DDBJ databases">
        <authorList>
            <person name="Hellsten U."/>
            <person name="Grimwood J."/>
            <person name="Chapman J.A."/>
            <person name="Shapiro H."/>
            <person name="Aerts A."/>
            <person name="Otillar R.P."/>
            <person name="Terry A.Y."/>
            <person name="Boore J.L."/>
            <person name="Simakov O."/>
            <person name="Marletaz F."/>
            <person name="Cho S.-J."/>
            <person name="Edsinger-Gonzales E."/>
            <person name="Havlak P."/>
            <person name="Kuo D.-H."/>
            <person name="Larsson T."/>
            <person name="Lv J."/>
            <person name="Arendt D."/>
            <person name="Savage R."/>
            <person name="Osoegawa K."/>
            <person name="de Jong P."/>
            <person name="Lindberg D.R."/>
            <person name="Seaver E.C."/>
            <person name="Weisblat D.A."/>
            <person name="Putnam N.H."/>
            <person name="Grigoriev I.V."/>
            <person name="Rokhsar D.S."/>
        </authorList>
    </citation>
    <scope>NUCLEOTIDE SEQUENCE</scope>
    <source>
        <strain evidence="4">I ESC-2004</strain>
    </source>
</reference>
<dbReference type="EMBL" id="AMQN01008440">
    <property type="status" value="NOT_ANNOTATED_CDS"/>
    <property type="molecule type" value="Genomic_DNA"/>
</dbReference>
<dbReference type="Gene3D" id="1.10.220.10">
    <property type="entry name" value="Annexin"/>
    <property type="match status" value="1"/>
</dbReference>
<dbReference type="GO" id="GO:0005509">
    <property type="term" value="F:calcium ion binding"/>
    <property type="evidence" value="ECO:0007669"/>
    <property type="project" value="InterPro"/>
</dbReference>
<protein>
    <recommendedName>
        <fullName evidence="5">Annexin</fullName>
    </recommendedName>
</protein>
<sequence length="334" mass="37997">MGCISSHEKYDSPLGMTAMPQLATLPTPYSAKDYAAFIHNAAVLHIDEDAVRALQGCTTEQCHEVAAQYDALYSQGLLESLQDHCQARTAFIALILLRGVCEAAAFYLNNLLDVMMPKPEITLVELVCGLSEKQLQQTIDCYLELTDNDLSAMVKKKCSSNVAEILEHRIEHEPVDDGIPAEQYAKDLVLAMETNNLFEGDKVFPNIIKTQPASKLADIFEFYLKLCQRDMVVEIHKYYPDGHIRDCYATIASIFHNPSLHYAKKIKRLLPDTYRDGHMNLLYTVLSLSQKVFQKEVVRLKQTYQATYFESLARDIREESPEPFMQRVLLKHIK</sequence>
<dbReference type="HOGENOM" id="CLU_832215_0_0_1"/>
<dbReference type="GO" id="GO:0005634">
    <property type="term" value="C:nucleus"/>
    <property type="evidence" value="ECO:0007669"/>
    <property type="project" value="TreeGrafter"/>
</dbReference>
<gene>
    <name evidence="2" type="ORF">CAPTEDRAFT_227127</name>
</gene>
<evidence type="ECO:0000313" key="4">
    <source>
        <dbReference type="Proteomes" id="UP000014760"/>
    </source>
</evidence>
<dbReference type="PANTHER" id="PTHR10502:SF102">
    <property type="entry name" value="ANNEXIN B11"/>
    <property type="match status" value="1"/>
</dbReference>
<dbReference type="Proteomes" id="UP000014760">
    <property type="component" value="Unassembled WGS sequence"/>
</dbReference>
<evidence type="ECO:0000313" key="2">
    <source>
        <dbReference type="EMBL" id="ELU03435.1"/>
    </source>
</evidence>
<reference evidence="3" key="3">
    <citation type="submission" date="2015-06" db="UniProtKB">
        <authorList>
            <consortium name="EnsemblMetazoa"/>
        </authorList>
    </citation>
    <scope>IDENTIFICATION</scope>
</reference>
<proteinExistence type="inferred from homology"/>
<dbReference type="GO" id="GO:0005886">
    <property type="term" value="C:plasma membrane"/>
    <property type="evidence" value="ECO:0007669"/>
    <property type="project" value="TreeGrafter"/>
</dbReference>
<keyword evidence="4" id="KW-1185">Reference proteome</keyword>
<evidence type="ECO:0000256" key="1">
    <source>
        <dbReference type="ARBA" id="ARBA00007831"/>
    </source>
</evidence>
<evidence type="ECO:0000313" key="3">
    <source>
        <dbReference type="EnsemblMetazoa" id="CapteP227127"/>
    </source>
</evidence>
<dbReference type="STRING" id="283909.R7UAT1"/>
<dbReference type="GO" id="GO:0001786">
    <property type="term" value="F:phosphatidylserine binding"/>
    <property type="evidence" value="ECO:0007669"/>
    <property type="project" value="TreeGrafter"/>
</dbReference>
<evidence type="ECO:0008006" key="5">
    <source>
        <dbReference type="Google" id="ProtNLM"/>
    </source>
</evidence>
<dbReference type="InterPro" id="IPR037104">
    <property type="entry name" value="Annexin_sf"/>
</dbReference>
<dbReference type="GO" id="GO:0005737">
    <property type="term" value="C:cytoplasm"/>
    <property type="evidence" value="ECO:0007669"/>
    <property type="project" value="TreeGrafter"/>
</dbReference>
<dbReference type="SUPFAM" id="SSF47874">
    <property type="entry name" value="Annexin"/>
    <property type="match status" value="1"/>
</dbReference>
<dbReference type="EnsemblMetazoa" id="CapteT227127">
    <property type="protein sequence ID" value="CapteP227127"/>
    <property type="gene ID" value="CapteG227127"/>
</dbReference>
<dbReference type="PANTHER" id="PTHR10502">
    <property type="entry name" value="ANNEXIN"/>
    <property type="match status" value="1"/>
</dbReference>
<dbReference type="AlphaFoldDB" id="R7UAT1"/>
<accession>R7UAT1</accession>
<name>R7UAT1_CAPTE</name>
<comment type="similarity">
    <text evidence="1">Belongs to the annexin family.</text>
</comment>
<dbReference type="GO" id="GO:0012506">
    <property type="term" value="C:vesicle membrane"/>
    <property type="evidence" value="ECO:0007669"/>
    <property type="project" value="TreeGrafter"/>
</dbReference>
<reference evidence="2 4" key="2">
    <citation type="journal article" date="2013" name="Nature">
        <title>Insights into bilaterian evolution from three spiralian genomes.</title>
        <authorList>
            <person name="Simakov O."/>
            <person name="Marletaz F."/>
            <person name="Cho S.J."/>
            <person name="Edsinger-Gonzales E."/>
            <person name="Havlak P."/>
            <person name="Hellsten U."/>
            <person name="Kuo D.H."/>
            <person name="Larsson T."/>
            <person name="Lv J."/>
            <person name="Arendt D."/>
            <person name="Savage R."/>
            <person name="Osoegawa K."/>
            <person name="de Jong P."/>
            <person name="Grimwood J."/>
            <person name="Chapman J.A."/>
            <person name="Shapiro H."/>
            <person name="Aerts A."/>
            <person name="Otillar R.P."/>
            <person name="Terry A.Y."/>
            <person name="Boore J.L."/>
            <person name="Grigoriev I.V."/>
            <person name="Lindberg D.R."/>
            <person name="Seaver E.C."/>
            <person name="Weisblat D.A."/>
            <person name="Putnam N.H."/>
            <person name="Rokhsar D.S."/>
        </authorList>
    </citation>
    <scope>NUCLEOTIDE SEQUENCE</scope>
    <source>
        <strain evidence="2 4">I ESC-2004</strain>
    </source>
</reference>
<dbReference type="GO" id="GO:0005544">
    <property type="term" value="F:calcium-dependent phospholipid binding"/>
    <property type="evidence" value="ECO:0007669"/>
    <property type="project" value="InterPro"/>
</dbReference>
<dbReference type="EMBL" id="KB303150">
    <property type="protein sequence ID" value="ELU03435.1"/>
    <property type="molecule type" value="Genomic_DNA"/>
</dbReference>
<organism evidence="2">
    <name type="scientific">Capitella teleta</name>
    <name type="common">Polychaete worm</name>
    <dbReference type="NCBI Taxonomy" id="283909"/>
    <lineage>
        <taxon>Eukaryota</taxon>
        <taxon>Metazoa</taxon>
        <taxon>Spiralia</taxon>
        <taxon>Lophotrochozoa</taxon>
        <taxon>Annelida</taxon>
        <taxon>Polychaeta</taxon>
        <taxon>Sedentaria</taxon>
        <taxon>Scolecida</taxon>
        <taxon>Capitellidae</taxon>
        <taxon>Capitella</taxon>
    </lineage>
</organism>
<dbReference type="OrthoDB" id="10626802at2759"/>